<dbReference type="InterPro" id="IPR036237">
    <property type="entry name" value="Xyl_isomerase-like_sf"/>
</dbReference>
<name>A0A1I6Z5Q8_9ACTN</name>
<proteinExistence type="predicted"/>
<dbReference type="OrthoDB" id="3520171at2"/>
<dbReference type="Gene3D" id="3.20.20.150">
    <property type="entry name" value="Divalent-metal-dependent TIM barrel enzymes"/>
    <property type="match status" value="1"/>
</dbReference>
<dbReference type="Proteomes" id="UP000199546">
    <property type="component" value="Unassembled WGS sequence"/>
</dbReference>
<evidence type="ECO:0000313" key="1">
    <source>
        <dbReference type="EMBL" id="SFT58019.1"/>
    </source>
</evidence>
<dbReference type="STRING" id="1296565.SAMN05660657_01721"/>
<accession>A0A1I6Z5Q8</accession>
<reference evidence="2" key="1">
    <citation type="submission" date="2016-10" db="EMBL/GenBank/DDBJ databases">
        <authorList>
            <person name="Varghese N."/>
            <person name="Submissions S."/>
        </authorList>
    </citation>
    <scope>NUCLEOTIDE SEQUENCE [LARGE SCALE GENOMIC DNA]</scope>
    <source>
        <strain evidence="2">DSM 46136</strain>
    </source>
</reference>
<protein>
    <recommendedName>
        <fullName evidence="3">Sugar phosphate isomerase/epimerase</fullName>
    </recommendedName>
</protein>
<keyword evidence="2" id="KW-1185">Reference proteome</keyword>
<dbReference type="AlphaFoldDB" id="A0A1I6Z5Q8"/>
<dbReference type="RefSeq" id="WP_093578972.1">
    <property type="nucleotide sequence ID" value="NZ_FPBA01000004.1"/>
</dbReference>
<evidence type="ECO:0000313" key="2">
    <source>
        <dbReference type="Proteomes" id="UP000199546"/>
    </source>
</evidence>
<dbReference type="SUPFAM" id="SSF51658">
    <property type="entry name" value="Xylose isomerase-like"/>
    <property type="match status" value="1"/>
</dbReference>
<evidence type="ECO:0008006" key="3">
    <source>
        <dbReference type="Google" id="ProtNLM"/>
    </source>
</evidence>
<dbReference type="EMBL" id="FPBA01000004">
    <property type="protein sequence ID" value="SFT58019.1"/>
    <property type="molecule type" value="Genomic_DNA"/>
</dbReference>
<gene>
    <name evidence="1" type="ORF">SAMN05660657_01721</name>
</gene>
<sequence length="344" mass="37424">MTDTAPGLPRLGTTLFSLSLEQRKPGRDFASLVAEVAARDLGPGLEMVAFQSLRGWPRLDDAAVREVRGVIESSGLTPSCLAINNDLGLYPGRLLTDDESYEYVAVQVRGAAALGFPVARVGVETSPAILERLLPLAEELGVAVGVEIHAPLTIEAPPVAALKEFFVRLDTPWLGFIPDMSSSMRAIPEAVDDAHRAAGISPELTAMTKQLWAEPGPTVAKFPELERRAAQAGASPAQVGNLKMLFTMHGKMEPERWADFFPHVVHVHGKFYGIVDGPDGLTDPSIDWPRVARVLVEQRYTGFISSEYEAHAYSDRYDAFDQVRAQHDMLKGLLEAEASVVVAR</sequence>
<organism evidence="1 2">
    <name type="scientific">Geodermatophilus amargosae</name>
    <dbReference type="NCBI Taxonomy" id="1296565"/>
    <lineage>
        <taxon>Bacteria</taxon>
        <taxon>Bacillati</taxon>
        <taxon>Actinomycetota</taxon>
        <taxon>Actinomycetes</taxon>
        <taxon>Geodermatophilales</taxon>
        <taxon>Geodermatophilaceae</taxon>
        <taxon>Geodermatophilus</taxon>
    </lineage>
</organism>